<comment type="caution">
    <text evidence="2">The sequence shown here is derived from an EMBL/GenBank/DDBJ whole genome shotgun (WGS) entry which is preliminary data.</text>
</comment>
<evidence type="ECO:0000313" key="3">
    <source>
        <dbReference type="Proteomes" id="UP000468638"/>
    </source>
</evidence>
<organism evidence="2 3">
    <name type="scientific">Pontibacillus yanchengensis</name>
    <dbReference type="NCBI Taxonomy" id="462910"/>
    <lineage>
        <taxon>Bacteria</taxon>
        <taxon>Bacillati</taxon>
        <taxon>Bacillota</taxon>
        <taxon>Bacilli</taxon>
        <taxon>Bacillales</taxon>
        <taxon>Bacillaceae</taxon>
        <taxon>Pontibacillus</taxon>
    </lineage>
</organism>
<evidence type="ECO:0000256" key="1">
    <source>
        <dbReference type="SAM" id="MobiDB-lite"/>
    </source>
</evidence>
<dbReference type="EMBL" id="WMEQ01000018">
    <property type="protein sequence ID" value="MYL35553.1"/>
    <property type="molecule type" value="Genomic_DNA"/>
</dbReference>
<name>A0A6I5A5K0_9BACI</name>
<dbReference type="Proteomes" id="UP000468638">
    <property type="component" value="Unassembled WGS sequence"/>
</dbReference>
<dbReference type="AlphaFoldDB" id="A0A6I5A5K0"/>
<feature type="region of interest" description="Disordered" evidence="1">
    <location>
        <begin position="32"/>
        <end position="51"/>
    </location>
</feature>
<feature type="compositionally biased region" description="Polar residues" evidence="1">
    <location>
        <begin position="32"/>
        <end position="42"/>
    </location>
</feature>
<dbReference type="RefSeq" id="WP_160850283.1">
    <property type="nucleotide sequence ID" value="NZ_WMEQ01000018.1"/>
</dbReference>
<proteinExistence type="predicted"/>
<evidence type="ECO:0000313" key="2">
    <source>
        <dbReference type="EMBL" id="MYL35553.1"/>
    </source>
</evidence>
<accession>A0A6I5A5K0</accession>
<gene>
    <name evidence="2" type="ORF">GLW05_18405</name>
</gene>
<sequence length="51" mass="5941">MKKKAGFDALKNTDYTPEGMVKDLMDFTNKFFSQHGRNPTQKETNEMMKPI</sequence>
<protein>
    <submittedName>
        <fullName evidence="2">Uncharacterized protein</fullName>
    </submittedName>
</protein>
<reference evidence="2 3" key="1">
    <citation type="submission" date="2019-11" db="EMBL/GenBank/DDBJ databases">
        <title>Genome sequences of 17 halophilic strains isolated from different environments.</title>
        <authorList>
            <person name="Furrow R.E."/>
        </authorList>
    </citation>
    <scope>NUCLEOTIDE SEQUENCE [LARGE SCALE GENOMIC DNA]</scope>
    <source>
        <strain evidence="2 3">22514_16_FS</strain>
    </source>
</reference>